<dbReference type="AlphaFoldDB" id="A0A3B4BEC8"/>
<evidence type="ECO:0000256" key="8">
    <source>
        <dbReference type="ARBA" id="ARBA00022968"/>
    </source>
</evidence>
<comment type="subcellular location">
    <subcellularLocation>
        <location evidence="24">Golgi apparatus</location>
        <location evidence="24">Golgi stack membrane</location>
        <topology evidence="24">Single-pass type II membrane protein</topology>
    </subcellularLocation>
    <subcellularLocation>
        <location evidence="21">Golgi apparatus</location>
        <location evidence="21">trans-Golgi network membrane</location>
        <topology evidence="21">Single-pass type II membrane protein</topology>
    </subcellularLocation>
</comment>
<keyword evidence="6 24" id="KW-0808">Transferase</keyword>
<dbReference type="SUPFAM" id="SSF53756">
    <property type="entry name" value="UDP-Glycosyltransferase/glycogen phosphorylase"/>
    <property type="match status" value="1"/>
</dbReference>
<evidence type="ECO:0000256" key="12">
    <source>
        <dbReference type="ARBA" id="ARBA00023136"/>
    </source>
</evidence>
<evidence type="ECO:0000256" key="13">
    <source>
        <dbReference type="ARBA" id="ARBA00023157"/>
    </source>
</evidence>
<evidence type="ECO:0000259" key="25">
    <source>
        <dbReference type="Pfam" id="PF00852"/>
    </source>
</evidence>
<dbReference type="Ensembl" id="ENSPMGT00000029018.1">
    <property type="protein sequence ID" value="ENSPMGP00000027235.1"/>
    <property type="gene ID" value="ENSPMGG00000021986.1"/>
</dbReference>
<evidence type="ECO:0000256" key="3">
    <source>
        <dbReference type="ARBA" id="ARBA00008919"/>
    </source>
</evidence>
<dbReference type="GO" id="GO:0006629">
    <property type="term" value="P:lipid metabolic process"/>
    <property type="evidence" value="ECO:0007669"/>
    <property type="project" value="UniProtKB-KW"/>
</dbReference>
<evidence type="ECO:0000256" key="7">
    <source>
        <dbReference type="ARBA" id="ARBA00022692"/>
    </source>
</evidence>
<dbReference type="PANTHER" id="PTHR11929:SF10">
    <property type="entry name" value="4-GALACTOSYL-N-ACETYLGLUCOSAMINIDE 3-ALPHA-L-FUCOSYLTRANSFERASE 9"/>
    <property type="match status" value="1"/>
</dbReference>
<keyword evidence="14" id="KW-0325">Glycoprotein</keyword>
<sequence length="366" mass="43208">MFEQPLIAYFQDAIFPINLFSLPLAYTHCSVLTSFSNFTFLISDVHRIRQCSITIFYSNVTLEPENETETILLIWTWPFGQKFDTDCRGFGIEKCHLTDNRSLYPIADGVFFHHRDVCNNLQDLPKIPRPFFQKWVWANMESPANTPVMPILNNLFNLTCSYRIDSTIHVPYGYVLPRNSDEPVVQLPTKDKLVCWVVSNWNTLLLRVQYYEQLKNHIKINIYGKAFRNPLSDQAYEDVISQCKFYLAFENSAYKDYMTEKVFSPLLLGSVPIVLGPPREDYQQQIPANAFIHVDDFASPKELAERLHYLDRHPEEYMDYFKWRREYKVVRSWFGKEHACRSCSHIQKHRGSEVVHNLQTWFWSDK</sequence>
<dbReference type="UniPathway" id="UPA00378"/>
<evidence type="ECO:0000256" key="10">
    <source>
        <dbReference type="ARBA" id="ARBA00023034"/>
    </source>
</evidence>
<keyword evidence="9" id="KW-1133">Transmembrane helix</keyword>
<feature type="domain" description="Fucosyltransferase C-terminal" evidence="25">
    <location>
        <begin position="188"/>
        <end position="361"/>
    </location>
</feature>
<evidence type="ECO:0000256" key="14">
    <source>
        <dbReference type="ARBA" id="ARBA00023180"/>
    </source>
</evidence>
<comment type="pathway">
    <text evidence="1">Protein modification; protein glycosylation.</text>
</comment>
<dbReference type="InterPro" id="IPR031481">
    <property type="entry name" value="Glyco_tran_10_N"/>
</dbReference>
<keyword evidence="5 24" id="KW-0328">Glycosyltransferase</keyword>
<keyword evidence="11" id="KW-0443">Lipid metabolism</keyword>
<keyword evidence="28" id="KW-1185">Reference proteome</keyword>
<evidence type="ECO:0000313" key="28">
    <source>
        <dbReference type="Proteomes" id="UP000261520"/>
    </source>
</evidence>
<reference evidence="27" key="1">
    <citation type="submission" date="2025-08" db="UniProtKB">
        <authorList>
            <consortium name="Ensembl"/>
        </authorList>
    </citation>
    <scope>IDENTIFICATION</scope>
</reference>
<dbReference type="Pfam" id="PF00852">
    <property type="entry name" value="Glyco_transf_10"/>
    <property type="match status" value="1"/>
</dbReference>
<accession>A0A3B4BEC8</accession>
<dbReference type="STRING" id="409849.ENSPMGP00000027235"/>
<evidence type="ECO:0000256" key="19">
    <source>
        <dbReference type="ARBA" id="ARBA00036481"/>
    </source>
</evidence>
<comment type="catalytic activity">
    <reaction evidence="18">
        <text>alpha-N-glycoloylneuraminosyl-(2-&gt;3)-beta-D-galactosyl-(1-&gt;4)-N-acetyl-beta-D-glucosaminyl-(1-&gt;3)-beta-D-galactosyl-(1-&gt;4)-N-acetyl-beta-D-glucosaminyl-(1-&gt;3)-beta-D-galactosyl-(1-&gt;4)-beta-D-glucosyl-(1&lt;-&gt;1')-ceramide + GDP-beta-L-fucose = alpha-N-glycoloylneuraminosyl-(2-&gt;3)-beta-D-galactosyl-(1-&gt;4)-N-acetyl-beta-D-glucosaminyl-(1-&gt;3)-beta-D-galactosyl-(1-&gt;4)-[alpha-L-fucosyl-(1-&gt;3)]-N-acetyl-beta-D-glucosaminyl-(1-&gt;3)-beta-D-galactosyl-(1-&gt;4)-beta-D-glucosyl-(1&lt;-&gt;1')-ceramide + GDP + H(+)</text>
        <dbReference type="Rhea" id="RHEA:48388"/>
        <dbReference type="ChEBI" id="CHEBI:15378"/>
        <dbReference type="ChEBI" id="CHEBI:57273"/>
        <dbReference type="ChEBI" id="CHEBI:58189"/>
        <dbReference type="ChEBI" id="CHEBI:90383"/>
        <dbReference type="ChEBI" id="CHEBI:90384"/>
    </reaction>
    <physiologicalReaction direction="left-to-right" evidence="18">
        <dbReference type="Rhea" id="RHEA:48389"/>
    </physiologicalReaction>
</comment>
<evidence type="ECO:0000256" key="15">
    <source>
        <dbReference type="ARBA" id="ARBA00029329"/>
    </source>
</evidence>
<dbReference type="Gene3D" id="3.40.50.11660">
    <property type="entry name" value="Glycosyl transferase family 10, C-terminal domain"/>
    <property type="match status" value="1"/>
</dbReference>
<evidence type="ECO:0000256" key="6">
    <source>
        <dbReference type="ARBA" id="ARBA00022679"/>
    </source>
</evidence>
<evidence type="ECO:0000256" key="2">
    <source>
        <dbReference type="ARBA" id="ARBA00004934"/>
    </source>
</evidence>
<feature type="domain" description="Fucosyltransferase N-terminal" evidence="26">
    <location>
        <begin position="69"/>
        <end position="173"/>
    </location>
</feature>
<organism evidence="27 28">
    <name type="scientific">Periophthalmus magnuspinnatus</name>
    <dbReference type="NCBI Taxonomy" id="409849"/>
    <lineage>
        <taxon>Eukaryota</taxon>
        <taxon>Metazoa</taxon>
        <taxon>Chordata</taxon>
        <taxon>Craniata</taxon>
        <taxon>Vertebrata</taxon>
        <taxon>Euteleostomi</taxon>
        <taxon>Actinopterygii</taxon>
        <taxon>Neopterygii</taxon>
        <taxon>Teleostei</taxon>
        <taxon>Neoteleostei</taxon>
        <taxon>Acanthomorphata</taxon>
        <taxon>Gobiaria</taxon>
        <taxon>Gobiiformes</taxon>
        <taxon>Gobioidei</taxon>
        <taxon>Gobiidae</taxon>
        <taxon>Oxudercinae</taxon>
        <taxon>Periophthalmus</taxon>
    </lineage>
</organism>
<evidence type="ECO:0000256" key="5">
    <source>
        <dbReference type="ARBA" id="ARBA00022676"/>
    </source>
</evidence>
<keyword evidence="8" id="KW-0735">Signal-anchor</keyword>
<dbReference type="GO" id="GO:0032580">
    <property type="term" value="C:Golgi cisterna membrane"/>
    <property type="evidence" value="ECO:0007669"/>
    <property type="project" value="UniProtKB-SubCell"/>
</dbReference>
<evidence type="ECO:0000256" key="11">
    <source>
        <dbReference type="ARBA" id="ARBA00023098"/>
    </source>
</evidence>
<evidence type="ECO:0000256" key="16">
    <source>
        <dbReference type="ARBA" id="ARBA00036053"/>
    </source>
</evidence>
<evidence type="ECO:0000259" key="26">
    <source>
        <dbReference type="Pfam" id="PF17039"/>
    </source>
</evidence>
<evidence type="ECO:0000256" key="18">
    <source>
        <dbReference type="ARBA" id="ARBA00036295"/>
    </source>
</evidence>
<name>A0A3B4BEC8_9GOBI</name>
<dbReference type="InterPro" id="IPR038577">
    <property type="entry name" value="GT10-like_C_sf"/>
</dbReference>
<keyword evidence="12" id="KW-0472">Membrane</keyword>
<evidence type="ECO:0000256" key="24">
    <source>
        <dbReference type="RuleBase" id="RU003832"/>
    </source>
</evidence>
<comment type="catalytic activity">
    <reaction evidence="23">
        <text>an alpha-L-Fuc-(1-&gt;2)-beta-D-Gal-(1-&gt;4)-beta-D-GlcNAc derivative + GDP-beta-L-fucose = an alpha-L-Fuc-(1-&gt;2)-beta-D-Gal-(1-&gt;4)-[alpha-L-Fuc-(1-&gt;3)]-beta-D-GlcNAc derivative + GDP + H(+)</text>
        <dbReference type="Rhea" id="RHEA:77191"/>
        <dbReference type="ChEBI" id="CHEBI:15378"/>
        <dbReference type="ChEBI" id="CHEBI:57273"/>
        <dbReference type="ChEBI" id="CHEBI:58189"/>
        <dbReference type="ChEBI" id="CHEBI:133510"/>
        <dbReference type="ChEBI" id="CHEBI:195560"/>
    </reaction>
    <physiologicalReaction direction="left-to-right" evidence="23">
        <dbReference type="Rhea" id="RHEA:77192"/>
    </physiologicalReaction>
</comment>
<evidence type="ECO:0000256" key="20">
    <source>
        <dbReference type="ARBA" id="ARBA00036757"/>
    </source>
</evidence>
<dbReference type="FunFam" id="3.40.50.11660:FF:000001">
    <property type="entry name" value="alpha-(1,3)-fucosyltransferase 9"/>
    <property type="match status" value="1"/>
</dbReference>
<comment type="catalytic activity">
    <reaction evidence="20">
        <text>a neolactoside nLc4Cer + GDP-beta-L-fucose = a neolactoside III(3)-alpha-Fuc-nLc4Cer + GDP + H(+)</text>
        <dbReference type="Rhea" id="RHEA:48376"/>
        <dbReference type="ChEBI" id="CHEBI:15378"/>
        <dbReference type="ChEBI" id="CHEBI:57273"/>
        <dbReference type="ChEBI" id="CHEBI:58189"/>
        <dbReference type="ChEBI" id="CHEBI:90376"/>
        <dbReference type="ChEBI" id="CHEBI:90379"/>
    </reaction>
    <physiologicalReaction direction="left-to-right" evidence="20">
        <dbReference type="Rhea" id="RHEA:48377"/>
    </physiologicalReaction>
</comment>
<reference evidence="27" key="2">
    <citation type="submission" date="2025-09" db="UniProtKB">
        <authorList>
            <consortium name="Ensembl"/>
        </authorList>
    </citation>
    <scope>IDENTIFICATION</scope>
</reference>
<dbReference type="GO" id="GO:0017083">
    <property type="term" value="F:4-galactosyl-N-acetylglucosaminide 3-alpha-L-fucosyltransferase activity"/>
    <property type="evidence" value="ECO:0007669"/>
    <property type="project" value="UniProtKB-EC"/>
</dbReference>
<evidence type="ECO:0000256" key="22">
    <source>
        <dbReference type="ARBA" id="ARBA00043828"/>
    </source>
</evidence>
<dbReference type="EC" id="2.4.1.-" evidence="24"/>
<comment type="catalytic activity">
    <reaction evidence="15">
        <text>a beta-D-galactosyl-(1-&gt;4)-N-acetyl-beta-D-glucosaminyl derivative + GDP-beta-L-fucose = a beta-D-galactosyl-(1-&gt;4)-[alpha-L-fucosyl-(1-&gt;3)]-N-acetyl-beta-D-glucosaminyl derivative + GDP + H(+)</text>
        <dbReference type="Rhea" id="RHEA:14257"/>
        <dbReference type="ChEBI" id="CHEBI:15378"/>
        <dbReference type="ChEBI" id="CHEBI:57273"/>
        <dbReference type="ChEBI" id="CHEBI:58189"/>
        <dbReference type="ChEBI" id="CHEBI:133507"/>
        <dbReference type="ChEBI" id="CHEBI:137941"/>
        <dbReference type="EC" id="2.4.1.152"/>
    </reaction>
    <physiologicalReaction direction="left-to-right" evidence="15">
        <dbReference type="Rhea" id="RHEA:14258"/>
    </physiologicalReaction>
</comment>
<keyword evidence="13" id="KW-1015">Disulfide bond</keyword>
<comment type="catalytic activity">
    <reaction evidence="22">
        <text>beta-D-Gal-(1-&gt;4)-beta-D-GlcNAc-(1-&gt;3)-beta-D-Gal-(1-&gt;4)-D-Glc + GDP-beta-L-fucose = beta-D-Gal-(1-&gt;4)-[alpha-L-Fuc-(1-&gt;3)]-beta-D-GlcNAc-(1-&gt;3)-beta-D-Gal-(1-&gt;4)-D-Glc + GDP + H(+)</text>
        <dbReference type="Rhea" id="RHEA:77187"/>
        <dbReference type="ChEBI" id="CHEBI:15378"/>
        <dbReference type="ChEBI" id="CHEBI:57273"/>
        <dbReference type="ChEBI" id="CHEBI:58189"/>
        <dbReference type="ChEBI" id="CHEBI:60239"/>
        <dbReference type="ChEBI" id="CHEBI:61352"/>
    </reaction>
    <physiologicalReaction direction="left-to-right" evidence="22">
        <dbReference type="Rhea" id="RHEA:77188"/>
    </physiologicalReaction>
</comment>
<evidence type="ECO:0000256" key="9">
    <source>
        <dbReference type="ARBA" id="ARBA00022989"/>
    </source>
</evidence>
<evidence type="ECO:0000256" key="4">
    <source>
        <dbReference type="ARBA" id="ARBA00011738"/>
    </source>
</evidence>
<comment type="similarity">
    <text evidence="3 24">Belongs to the glycosyltransferase 10 family.</text>
</comment>
<dbReference type="InterPro" id="IPR001503">
    <property type="entry name" value="Glyco_trans_10"/>
</dbReference>
<keyword evidence="7 24" id="KW-0812">Transmembrane</keyword>
<evidence type="ECO:0000256" key="23">
    <source>
        <dbReference type="ARBA" id="ARBA00043838"/>
    </source>
</evidence>
<dbReference type="Proteomes" id="UP000261520">
    <property type="component" value="Unplaced"/>
</dbReference>
<evidence type="ECO:0000256" key="1">
    <source>
        <dbReference type="ARBA" id="ARBA00004922"/>
    </source>
</evidence>
<evidence type="ECO:0000256" key="21">
    <source>
        <dbReference type="ARBA" id="ARBA00037848"/>
    </source>
</evidence>
<evidence type="ECO:0000313" key="27">
    <source>
        <dbReference type="Ensembl" id="ENSPMGP00000027235.1"/>
    </source>
</evidence>
<comment type="subunit">
    <text evidence="4">Homodimer.</text>
</comment>
<proteinExistence type="inferred from homology"/>
<keyword evidence="10 24" id="KW-0333">Golgi apparatus</keyword>
<dbReference type="PANTHER" id="PTHR11929">
    <property type="entry name" value="ALPHA- 1,3 -FUCOSYLTRANSFERASE"/>
    <property type="match status" value="1"/>
</dbReference>
<evidence type="ECO:0000256" key="17">
    <source>
        <dbReference type="ARBA" id="ARBA00036234"/>
    </source>
</evidence>
<comment type="catalytic activity">
    <reaction evidence="17">
        <text>an alpha-Neu5Ac-(2-&gt;3)-beta-D-Gal-(1-&gt;4)-beta-D-GlcNAc-(1-&gt;3)-beta-D-Gal-(1-&gt;4)-beta-D-GlcNAc derivative + GDP-beta-L-fucose = an alpha-Neu5Ac-(2-&gt;3)-beta-D-Gal-(1-&gt;4)-beta-D-GlcNAc-(1-&gt;3)-beta-D-Gal-(1-&gt;4)-[alpha-L-Fuc-(1-&gt;3)]-beta-D-GlcNAc derivative + GDP + H(+)</text>
        <dbReference type="Rhea" id="RHEA:68044"/>
        <dbReference type="ChEBI" id="CHEBI:15378"/>
        <dbReference type="ChEBI" id="CHEBI:57273"/>
        <dbReference type="ChEBI" id="CHEBI:58189"/>
        <dbReference type="ChEBI" id="CHEBI:145343"/>
        <dbReference type="ChEBI" id="CHEBI:176900"/>
    </reaction>
    <physiologicalReaction direction="left-to-right" evidence="17">
        <dbReference type="Rhea" id="RHEA:68045"/>
    </physiologicalReaction>
</comment>
<dbReference type="InterPro" id="IPR055270">
    <property type="entry name" value="Glyco_tran_10_C"/>
</dbReference>
<comment type="pathway">
    <text evidence="2">Glycolipid biosynthesis.</text>
</comment>
<comment type="catalytic activity">
    <reaction evidence="19">
        <text>an N-acetyl-alpha-neuraminyl-(2-&gt;3)-beta-D-galactosyl-(1-&gt;4)-N-acetyl-beta-D-glucosaminyl derivative + GDP-beta-L-fucose = an alpha-Neu5Ac-(2-&gt;3)-beta-D-Gal-(1-&gt;4)-[alpha-L-Fuc-(1-&gt;3)]-beta-D-GlcNAc derivative + GDP + H(+)</text>
        <dbReference type="Rhea" id="RHEA:56076"/>
        <dbReference type="ChEBI" id="CHEBI:15378"/>
        <dbReference type="ChEBI" id="CHEBI:57273"/>
        <dbReference type="ChEBI" id="CHEBI:58189"/>
        <dbReference type="ChEBI" id="CHEBI:136545"/>
        <dbReference type="ChEBI" id="CHEBI:139509"/>
    </reaction>
    <physiologicalReaction direction="left-to-right" evidence="19">
        <dbReference type="Rhea" id="RHEA:56077"/>
    </physiologicalReaction>
</comment>
<comment type="catalytic activity">
    <reaction evidence="16">
        <text>alpha-D-galactosyl-(1-&gt;3)-beta-D-galactosyl-(1-&gt;4)-N-acetyl-beta-D-glucosaminyl-(1-&gt;3)-beta-D-galactosyl-(1-&gt;4)-beta-D-glucosyl-(1&lt;-&gt;1')-ceramide + GDP-beta-L-fucose = a neolactoside IV(3)-alpha-Gal,III(3)-alpha-Fuc-nLc4Cer + GDP + H(+)</text>
        <dbReference type="Rhea" id="RHEA:48380"/>
        <dbReference type="ChEBI" id="CHEBI:15378"/>
        <dbReference type="ChEBI" id="CHEBI:57273"/>
        <dbReference type="ChEBI" id="CHEBI:58189"/>
        <dbReference type="ChEBI" id="CHEBI:90380"/>
        <dbReference type="ChEBI" id="CHEBI:90381"/>
    </reaction>
    <physiologicalReaction direction="left-to-right" evidence="16">
        <dbReference type="Rhea" id="RHEA:48381"/>
    </physiologicalReaction>
</comment>
<protein>
    <recommendedName>
        <fullName evidence="24">Fucosyltransferase</fullName>
        <ecNumber evidence="24">2.4.1.-</ecNumber>
    </recommendedName>
</protein>
<dbReference type="Pfam" id="PF17039">
    <property type="entry name" value="Glyco_tran_10_N"/>
    <property type="match status" value="1"/>
</dbReference>